<gene>
    <name evidence="1" type="ORF">Acr_00g0002620</name>
</gene>
<name>A0A7J0D8C3_9ERIC</name>
<keyword evidence="2" id="KW-1185">Reference proteome</keyword>
<protein>
    <submittedName>
        <fullName evidence="1">Uncharacterized protein</fullName>
    </submittedName>
</protein>
<organism evidence="1 2">
    <name type="scientific">Actinidia rufa</name>
    <dbReference type="NCBI Taxonomy" id="165716"/>
    <lineage>
        <taxon>Eukaryota</taxon>
        <taxon>Viridiplantae</taxon>
        <taxon>Streptophyta</taxon>
        <taxon>Embryophyta</taxon>
        <taxon>Tracheophyta</taxon>
        <taxon>Spermatophyta</taxon>
        <taxon>Magnoliopsida</taxon>
        <taxon>eudicotyledons</taxon>
        <taxon>Gunneridae</taxon>
        <taxon>Pentapetalae</taxon>
        <taxon>asterids</taxon>
        <taxon>Ericales</taxon>
        <taxon>Actinidiaceae</taxon>
        <taxon>Actinidia</taxon>
    </lineage>
</organism>
<accession>A0A7J0D8C3</accession>
<dbReference type="AlphaFoldDB" id="A0A7J0D8C3"/>
<dbReference type="Proteomes" id="UP000585474">
    <property type="component" value="Unassembled WGS sequence"/>
</dbReference>
<proteinExistence type="predicted"/>
<evidence type="ECO:0000313" key="2">
    <source>
        <dbReference type="Proteomes" id="UP000585474"/>
    </source>
</evidence>
<evidence type="ECO:0000313" key="1">
    <source>
        <dbReference type="EMBL" id="GFS28584.1"/>
    </source>
</evidence>
<reference evidence="2" key="1">
    <citation type="submission" date="2019-07" db="EMBL/GenBank/DDBJ databases">
        <title>De Novo Assembly of kiwifruit Actinidia rufa.</title>
        <authorList>
            <person name="Sugita-Konishi S."/>
            <person name="Sato K."/>
            <person name="Mori E."/>
            <person name="Abe Y."/>
            <person name="Kisaki G."/>
            <person name="Hamano K."/>
            <person name="Suezawa K."/>
            <person name="Otani M."/>
            <person name="Fukuda T."/>
            <person name="Manabe T."/>
            <person name="Gomi K."/>
            <person name="Tabuchi M."/>
            <person name="Akimitsu K."/>
            <person name="Kataoka I."/>
        </authorList>
    </citation>
    <scope>NUCLEOTIDE SEQUENCE [LARGE SCALE GENOMIC DNA]</scope>
    <source>
        <strain evidence="2">cv. Fuchu</strain>
    </source>
</reference>
<comment type="caution">
    <text evidence="1">The sequence shown here is derived from an EMBL/GenBank/DDBJ whole genome shotgun (WGS) entry which is preliminary data.</text>
</comment>
<dbReference type="EMBL" id="BJWL01000045">
    <property type="protein sequence ID" value="GFS28584.1"/>
    <property type="molecule type" value="Genomic_DNA"/>
</dbReference>
<sequence>MIDLVPSPLSAKGHWKRDRKGRAVVFHSTEVACIGNLTPHEHYRDFDIPDLVLSPESEPGTRKPELHICSKQATCSRRCHPRSALSTISSSVTNLRLSPRVITKLLWPKNPNLKVDFLTCQKEDEQGTCTYSFAYENPNLDA</sequence>